<sequence>MRLVDLLHGPVCDSDAGGHFEPGILTVLSQLNRRKKQNTLVQEEQNTDAKESTIKEPEIPEPQQETSTSPTPGLEPGKNFEPESEAGPEPETKNQEASSEAVTQQPQKAEDAPASNTDNAADKDEDASGDGCGAPVSCDSFKNCLMRFPPTSECFGNINAFFKENGISPPKIPSMPKLPTQLSDVTRHIPSLPPEIRHEFSQIRLTQFPRSIAQTLTELLPKGAEGSADHCLSSLTQSLSTVPQKLSQFPGRTQECFLNIRNRLNSLMPQDA</sequence>
<accession>A0ABU7AQN6</accession>
<evidence type="ECO:0000313" key="3">
    <source>
        <dbReference type="Proteomes" id="UP001345963"/>
    </source>
</evidence>
<gene>
    <name evidence="2" type="ORF">ATANTOWER_010713</name>
</gene>
<protein>
    <submittedName>
        <fullName evidence="2">Uncharacterized protein</fullName>
    </submittedName>
</protein>
<dbReference type="EMBL" id="JAHUTI010022027">
    <property type="protein sequence ID" value="MED6239755.1"/>
    <property type="molecule type" value="Genomic_DNA"/>
</dbReference>
<reference evidence="2 3" key="1">
    <citation type="submission" date="2021-07" db="EMBL/GenBank/DDBJ databases">
        <authorList>
            <person name="Palmer J.M."/>
        </authorList>
    </citation>
    <scope>NUCLEOTIDE SEQUENCE [LARGE SCALE GENOMIC DNA]</scope>
    <source>
        <strain evidence="2 3">AT_MEX2019</strain>
        <tissue evidence="2">Muscle</tissue>
    </source>
</reference>
<feature type="region of interest" description="Disordered" evidence="1">
    <location>
        <begin position="36"/>
        <end position="131"/>
    </location>
</feature>
<evidence type="ECO:0000313" key="2">
    <source>
        <dbReference type="EMBL" id="MED6239755.1"/>
    </source>
</evidence>
<feature type="compositionally biased region" description="Basic and acidic residues" evidence="1">
    <location>
        <begin position="47"/>
        <end position="58"/>
    </location>
</feature>
<name>A0ABU7AQN6_9TELE</name>
<keyword evidence="3" id="KW-1185">Reference proteome</keyword>
<proteinExistence type="predicted"/>
<evidence type="ECO:0000256" key="1">
    <source>
        <dbReference type="SAM" id="MobiDB-lite"/>
    </source>
</evidence>
<comment type="caution">
    <text evidence="2">The sequence shown here is derived from an EMBL/GenBank/DDBJ whole genome shotgun (WGS) entry which is preliminary data.</text>
</comment>
<dbReference type="Proteomes" id="UP001345963">
    <property type="component" value="Unassembled WGS sequence"/>
</dbReference>
<organism evidence="2 3">
    <name type="scientific">Ataeniobius toweri</name>
    <dbReference type="NCBI Taxonomy" id="208326"/>
    <lineage>
        <taxon>Eukaryota</taxon>
        <taxon>Metazoa</taxon>
        <taxon>Chordata</taxon>
        <taxon>Craniata</taxon>
        <taxon>Vertebrata</taxon>
        <taxon>Euteleostomi</taxon>
        <taxon>Actinopterygii</taxon>
        <taxon>Neopterygii</taxon>
        <taxon>Teleostei</taxon>
        <taxon>Neoteleostei</taxon>
        <taxon>Acanthomorphata</taxon>
        <taxon>Ovalentaria</taxon>
        <taxon>Atherinomorphae</taxon>
        <taxon>Cyprinodontiformes</taxon>
        <taxon>Goodeidae</taxon>
        <taxon>Ataeniobius</taxon>
    </lineage>
</organism>
<feature type="compositionally biased region" description="Polar residues" evidence="1">
    <location>
        <begin position="95"/>
        <end position="107"/>
    </location>
</feature>